<dbReference type="InterPro" id="IPR009061">
    <property type="entry name" value="DNA-bd_dom_put_sf"/>
</dbReference>
<dbReference type="GO" id="GO:0003700">
    <property type="term" value="F:DNA-binding transcription factor activity"/>
    <property type="evidence" value="ECO:0007669"/>
    <property type="project" value="InterPro"/>
</dbReference>
<dbReference type="CDD" id="cd04776">
    <property type="entry name" value="HTH_GnyR"/>
    <property type="match status" value="1"/>
</dbReference>
<keyword evidence="2" id="KW-0175">Coiled coil</keyword>
<evidence type="ECO:0000256" key="1">
    <source>
        <dbReference type="ARBA" id="ARBA00023125"/>
    </source>
</evidence>
<dbReference type="SUPFAM" id="SSF46955">
    <property type="entry name" value="Putative DNA-binding domain"/>
    <property type="match status" value="1"/>
</dbReference>
<name>A0A1H8QWW1_9GAMM</name>
<feature type="domain" description="HTH merR-type" evidence="3">
    <location>
        <begin position="12"/>
        <end position="79"/>
    </location>
</feature>
<dbReference type="GO" id="GO:0003677">
    <property type="term" value="F:DNA binding"/>
    <property type="evidence" value="ECO:0007669"/>
    <property type="project" value="UniProtKB-KW"/>
</dbReference>
<dbReference type="AlphaFoldDB" id="A0A1H8QWW1"/>
<dbReference type="OrthoDB" id="9803659at2"/>
<reference evidence="4 5" key="1">
    <citation type="submission" date="2016-10" db="EMBL/GenBank/DDBJ databases">
        <authorList>
            <person name="de Groot N.N."/>
        </authorList>
    </citation>
    <scope>NUCLEOTIDE SEQUENCE [LARGE SCALE GENOMIC DNA]</scope>
    <source>
        <strain evidence="4 5">CGMCC 1.6291</strain>
    </source>
</reference>
<dbReference type="RefSeq" id="WP_091640146.1">
    <property type="nucleotide sequence ID" value="NZ_FOEG01000001.1"/>
</dbReference>
<dbReference type="Pfam" id="PF13411">
    <property type="entry name" value="MerR_1"/>
    <property type="match status" value="1"/>
</dbReference>
<dbReference type="PANTHER" id="PTHR30204">
    <property type="entry name" value="REDOX-CYCLING DRUG-SENSING TRANSCRIPTIONAL ACTIVATOR SOXR"/>
    <property type="match status" value="1"/>
</dbReference>
<feature type="coiled-coil region" evidence="2">
    <location>
        <begin position="94"/>
        <end position="135"/>
    </location>
</feature>
<dbReference type="Proteomes" id="UP000199657">
    <property type="component" value="Unassembled WGS sequence"/>
</dbReference>
<accession>A0A1H8QWW1</accession>
<sequence length="138" mass="16428">MEAVRHVNSAPVYTIGELAREFDITTRTIRFYEDEGLLAPIREGRKRLYRRRDRARLKLILRGKRLGFTLGEIRETFELYDEAHGESRQLHYYLGVLDEKRQQLKQQRRDIEDALAELEQSYARCQDLLSRQNDEQTG</sequence>
<keyword evidence="5" id="KW-1185">Reference proteome</keyword>
<dbReference type="PANTHER" id="PTHR30204:SF58">
    <property type="entry name" value="HTH-TYPE TRANSCRIPTIONAL REGULATOR YFMP"/>
    <property type="match status" value="1"/>
</dbReference>
<dbReference type="PROSITE" id="PS50937">
    <property type="entry name" value="HTH_MERR_2"/>
    <property type="match status" value="1"/>
</dbReference>
<dbReference type="InterPro" id="IPR047057">
    <property type="entry name" value="MerR_fam"/>
</dbReference>
<dbReference type="STRING" id="406100.SAMN04488052_101833"/>
<protein>
    <submittedName>
        <fullName evidence="4">DNA-binding transcriptional regulator, MerR family</fullName>
    </submittedName>
</protein>
<evidence type="ECO:0000256" key="2">
    <source>
        <dbReference type="SAM" id="Coils"/>
    </source>
</evidence>
<dbReference type="InterPro" id="IPR000551">
    <property type="entry name" value="MerR-type_HTH_dom"/>
</dbReference>
<dbReference type="EMBL" id="FOEG01000001">
    <property type="protein sequence ID" value="SEO58546.1"/>
    <property type="molecule type" value="Genomic_DNA"/>
</dbReference>
<proteinExistence type="predicted"/>
<keyword evidence="1 4" id="KW-0238">DNA-binding</keyword>
<dbReference type="Gene3D" id="1.10.1660.10">
    <property type="match status" value="1"/>
</dbReference>
<dbReference type="SMART" id="SM00422">
    <property type="entry name" value="HTH_MERR"/>
    <property type="match status" value="1"/>
</dbReference>
<evidence type="ECO:0000259" key="3">
    <source>
        <dbReference type="PROSITE" id="PS50937"/>
    </source>
</evidence>
<gene>
    <name evidence="4" type="ORF">SAMN04488052_101833</name>
</gene>
<evidence type="ECO:0000313" key="4">
    <source>
        <dbReference type="EMBL" id="SEO58546.1"/>
    </source>
</evidence>
<evidence type="ECO:0000313" key="5">
    <source>
        <dbReference type="Proteomes" id="UP000199657"/>
    </source>
</evidence>
<organism evidence="4 5">
    <name type="scientific">Aquisalimonas asiatica</name>
    <dbReference type="NCBI Taxonomy" id="406100"/>
    <lineage>
        <taxon>Bacteria</taxon>
        <taxon>Pseudomonadati</taxon>
        <taxon>Pseudomonadota</taxon>
        <taxon>Gammaproteobacteria</taxon>
        <taxon>Chromatiales</taxon>
        <taxon>Ectothiorhodospiraceae</taxon>
        <taxon>Aquisalimonas</taxon>
    </lineage>
</organism>